<dbReference type="SMART" id="SM00382">
    <property type="entry name" value="AAA"/>
    <property type="match status" value="1"/>
</dbReference>
<dbReference type="Pfam" id="PF00005">
    <property type="entry name" value="ABC_tran"/>
    <property type="match status" value="1"/>
</dbReference>
<dbReference type="NCBIfam" id="NF010068">
    <property type="entry name" value="PRK13548.1"/>
    <property type="match status" value="1"/>
</dbReference>
<dbReference type="InterPro" id="IPR003593">
    <property type="entry name" value="AAA+_ATPase"/>
</dbReference>
<dbReference type="CDD" id="cd03214">
    <property type="entry name" value="ABC_Iron-Siderophores_B12_Hemin"/>
    <property type="match status" value="1"/>
</dbReference>
<dbReference type="PROSITE" id="PS00211">
    <property type="entry name" value="ABC_TRANSPORTER_1"/>
    <property type="match status" value="1"/>
</dbReference>
<evidence type="ECO:0000256" key="4">
    <source>
        <dbReference type="ARBA" id="ARBA00022967"/>
    </source>
</evidence>
<organism evidence="6 7">
    <name type="scientific">Clostridium aciditolerans</name>
    <dbReference type="NCBI Taxonomy" id="339861"/>
    <lineage>
        <taxon>Bacteria</taxon>
        <taxon>Bacillati</taxon>
        <taxon>Bacillota</taxon>
        <taxon>Clostridia</taxon>
        <taxon>Eubacteriales</taxon>
        <taxon>Clostridiaceae</taxon>
        <taxon>Clostridium</taxon>
    </lineage>
</organism>
<dbReference type="RefSeq" id="WP_211143309.1">
    <property type="nucleotide sequence ID" value="NZ_JAEEGB010000015.1"/>
</dbReference>
<keyword evidence="3 6" id="KW-0067">ATP-binding</keyword>
<dbReference type="PANTHER" id="PTHR42794">
    <property type="entry name" value="HEMIN IMPORT ATP-BINDING PROTEIN HMUV"/>
    <property type="match status" value="1"/>
</dbReference>
<dbReference type="PROSITE" id="PS50893">
    <property type="entry name" value="ABC_TRANSPORTER_2"/>
    <property type="match status" value="1"/>
</dbReference>
<keyword evidence="2" id="KW-0547">Nucleotide-binding</keyword>
<evidence type="ECO:0000256" key="1">
    <source>
        <dbReference type="ARBA" id="ARBA00022448"/>
    </source>
</evidence>
<dbReference type="SUPFAM" id="SSF52540">
    <property type="entry name" value="P-loop containing nucleoside triphosphate hydrolases"/>
    <property type="match status" value="1"/>
</dbReference>
<keyword evidence="7" id="KW-1185">Reference proteome</keyword>
<evidence type="ECO:0000256" key="3">
    <source>
        <dbReference type="ARBA" id="ARBA00022840"/>
    </source>
</evidence>
<dbReference type="InterPro" id="IPR003439">
    <property type="entry name" value="ABC_transporter-like_ATP-bd"/>
</dbReference>
<dbReference type="FunFam" id="3.40.50.300:FF:000134">
    <property type="entry name" value="Iron-enterobactin ABC transporter ATP-binding protein"/>
    <property type="match status" value="1"/>
</dbReference>
<evidence type="ECO:0000259" key="5">
    <source>
        <dbReference type="PROSITE" id="PS50893"/>
    </source>
</evidence>
<proteinExistence type="predicted"/>
<keyword evidence="1" id="KW-0813">Transport</keyword>
<gene>
    <name evidence="6" type="ORF">I6U51_14490</name>
</gene>
<dbReference type="GO" id="GO:0005524">
    <property type="term" value="F:ATP binding"/>
    <property type="evidence" value="ECO:0007669"/>
    <property type="project" value="UniProtKB-KW"/>
</dbReference>
<comment type="caution">
    <text evidence="6">The sequence shown here is derived from an EMBL/GenBank/DDBJ whole genome shotgun (WGS) entry which is preliminary data.</text>
</comment>
<reference evidence="6" key="1">
    <citation type="submission" date="2020-12" db="EMBL/GenBank/DDBJ databases">
        <title>Clostridium thailandense sp. nov., a novel acetogenic bacterium isolated from peat land soil in Thailand.</title>
        <authorList>
            <person name="Chaikitkaew S."/>
            <person name="Birkeland N.K."/>
        </authorList>
    </citation>
    <scope>NUCLEOTIDE SEQUENCE</scope>
    <source>
        <strain evidence="6">DSM 17425</strain>
    </source>
</reference>
<evidence type="ECO:0000313" key="7">
    <source>
        <dbReference type="Proteomes" id="UP000622687"/>
    </source>
</evidence>
<dbReference type="InterPro" id="IPR017871">
    <property type="entry name" value="ABC_transporter-like_CS"/>
</dbReference>
<dbReference type="EMBL" id="JAEEGB010000015">
    <property type="protein sequence ID" value="MBI6873892.1"/>
    <property type="molecule type" value="Genomic_DNA"/>
</dbReference>
<evidence type="ECO:0000313" key="6">
    <source>
        <dbReference type="EMBL" id="MBI6873892.1"/>
    </source>
</evidence>
<dbReference type="GO" id="GO:0016887">
    <property type="term" value="F:ATP hydrolysis activity"/>
    <property type="evidence" value="ECO:0007669"/>
    <property type="project" value="InterPro"/>
</dbReference>
<sequence length="269" mass="29830">MNAANFPVVKVKNLCCSFGEKEILNNINIDFSKGGFYSIIGSNGSGKTTLLKNIASSLAPDKNTVFIEGMDVLNFKNKALAKKLSVVPQNTSLDFDFSVLDIVLMGRNPYISRFQDESKEDYNIAKEAMKMTSTWELKDKCINQLSGGEQQRVIIARALAQDTDIILLDEPISHLDIYHQVEILDTIKSINKKVTVIAVLHDLNLAAQYSDYLVLINKGSIVALGTPEEVLTEENIRKVYNINICIINNPVTGKPHIIPITKTSDKVSL</sequence>
<dbReference type="Gene3D" id="3.40.50.300">
    <property type="entry name" value="P-loop containing nucleotide triphosphate hydrolases"/>
    <property type="match status" value="1"/>
</dbReference>
<protein>
    <submittedName>
        <fullName evidence="6">Heme ABC transporter ATP-binding protein</fullName>
    </submittedName>
</protein>
<keyword evidence="4" id="KW-1278">Translocase</keyword>
<dbReference type="PANTHER" id="PTHR42794:SF1">
    <property type="entry name" value="HEMIN IMPORT ATP-BINDING PROTEIN HMUV"/>
    <property type="match status" value="1"/>
</dbReference>
<dbReference type="Proteomes" id="UP000622687">
    <property type="component" value="Unassembled WGS sequence"/>
</dbReference>
<evidence type="ECO:0000256" key="2">
    <source>
        <dbReference type="ARBA" id="ARBA00022741"/>
    </source>
</evidence>
<feature type="domain" description="ABC transporter" evidence="5">
    <location>
        <begin position="9"/>
        <end position="243"/>
    </location>
</feature>
<dbReference type="AlphaFoldDB" id="A0A934HZE5"/>
<accession>A0A934HZE5</accession>
<dbReference type="InterPro" id="IPR027417">
    <property type="entry name" value="P-loop_NTPase"/>
</dbReference>
<name>A0A934HZE5_9CLOT</name>